<accession>A0A4P6XV89</accession>
<dbReference type="AlphaFoldDB" id="A0A4P6XV89"/>
<organism evidence="1 2">
    <name type="scientific">Metschnikowia aff. pulcherrima</name>
    <dbReference type="NCBI Taxonomy" id="2163413"/>
    <lineage>
        <taxon>Eukaryota</taxon>
        <taxon>Fungi</taxon>
        <taxon>Dikarya</taxon>
        <taxon>Ascomycota</taxon>
        <taxon>Saccharomycotina</taxon>
        <taxon>Pichiomycetes</taxon>
        <taxon>Metschnikowiaceae</taxon>
        <taxon>Metschnikowia</taxon>
    </lineage>
</organism>
<evidence type="ECO:0000313" key="2">
    <source>
        <dbReference type="Proteomes" id="UP000292447"/>
    </source>
</evidence>
<dbReference type="EMBL" id="CP034462">
    <property type="protein sequence ID" value="QBM91169.1"/>
    <property type="molecule type" value="Genomic_DNA"/>
</dbReference>
<reference evidence="2" key="1">
    <citation type="submission" date="2019-03" db="EMBL/GenBank/DDBJ databases">
        <title>Snf2 controls pulcherriminic acid biosynthesis and connects pigmentation and antifungal activity of the yeast Metschnikowia pulcherrima.</title>
        <authorList>
            <person name="Gore-Lloyd D."/>
            <person name="Sumann I."/>
            <person name="Brachmann A.O."/>
            <person name="Schneeberger K."/>
            <person name="Ortiz-Merino R.A."/>
            <person name="Moreno-Beltran M."/>
            <person name="Schlaefli M."/>
            <person name="Kirner P."/>
            <person name="Santos Kron A."/>
            <person name="Wolfe K.H."/>
            <person name="Piel J."/>
            <person name="Ahrens C.H."/>
            <person name="Henk D."/>
            <person name="Freimoser F.M."/>
        </authorList>
    </citation>
    <scope>NUCLEOTIDE SEQUENCE [LARGE SCALE GENOMIC DNA]</scope>
    <source>
        <strain evidence="2">APC 1.2</strain>
    </source>
</reference>
<dbReference type="Proteomes" id="UP000292447">
    <property type="component" value="Chromosome VII"/>
</dbReference>
<gene>
    <name evidence="1" type="ORF">METSCH_G02120</name>
</gene>
<keyword evidence="2" id="KW-1185">Reference proteome</keyword>
<sequence>MALVSTSEALVEVADLILSKIAAFSTTEISKRGRKYRFVNNKFQRIREEDKHLVINPDNLEDRVSIILAYGILSAILPDIFASHKDLCLIIVGVARALEENHWYEEENSSVVNIVSLKNSLDMAHAEEALEFAKNVTPDHLARGYNLLYCSKLNFLHTDHHVGSKLEGHYMREYVSKYFGDDALELPVVLLALKSFSHWANIKGLLYKLGVPHMDVDETLKTRFSTFPQPPQELADHVFDRFPSGSSKYSLVCKALDQIAQSKYARLIPYPQGALFDPQWAYDLCGDISRDPAKYHLRSKVKKLSPNPANLQELSQHWKHQLESLLLVVSLIVNTFPGISDDYLMQNARFPPFSDTLINKFEAYYKQLLEVANEIEDYESKDWAEDDIVLRMHKGHVVSFYDEIEKMNNRN</sequence>
<protein>
    <submittedName>
        <fullName evidence="1">Uncharacterized protein</fullName>
    </submittedName>
</protein>
<evidence type="ECO:0000313" key="1">
    <source>
        <dbReference type="EMBL" id="QBM91169.1"/>
    </source>
</evidence>
<proteinExistence type="predicted"/>
<name>A0A4P6XV89_9ASCO</name>